<dbReference type="AlphaFoldDB" id="A0A6G1IGC1"/>
<accession>A0A6G1IGC1</accession>
<gene>
    <name evidence="2" type="ORF">K458DRAFT_396169</name>
</gene>
<evidence type="ECO:0000313" key="3">
    <source>
        <dbReference type="Proteomes" id="UP000799291"/>
    </source>
</evidence>
<keyword evidence="3" id="KW-1185">Reference proteome</keyword>
<feature type="region of interest" description="Disordered" evidence="1">
    <location>
        <begin position="61"/>
        <end position="86"/>
    </location>
</feature>
<reference evidence="2" key="1">
    <citation type="journal article" date="2020" name="Stud. Mycol.">
        <title>101 Dothideomycetes genomes: a test case for predicting lifestyles and emergence of pathogens.</title>
        <authorList>
            <person name="Haridas S."/>
            <person name="Albert R."/>
            <person name="Binder M."/>
            <person name="Bloem J."/>
            <person name="Labutti K."/>
            <person name="Salamov A."/>
            <person name="Andreopoulos B."/>
            <person name="Baker S."/>
            <person name="Barry K."/>
            <person name="Bills G."/>
            <person name="Bluhm B."/>
            <person name="Cannon C."/>
            <person name="Castanera R."/>
            <person name="Culley D."/>
            <person name="Daum C."/>
            <person name="Ezra D."/>
            <person name="Gonzalez J."/>
            <person name="Henrissat B."/>
            <person name="Kuo A."/>
            <person name="Liang C."/>
            <person name="Lipzen A."/>
            <person name="Lutzoni F."/>
            <person name="Magnuson J."/>
            <person name="Mondo S."/>
            <person name="Nolan M."/>
            <person name="Ohm R."/>
            <person name="Pangilinan J."/>
            <person name="Park H.-J."/>
            <person name="Ramirez L."/>
            <person name="Alfaro M."/>
            <person name="Sun H."/>
            <person name="Tritt A."/>
            <person name="Yoshinaga Y."/>
            <person name="Zwiers L.-H."/>
            <person name="Turgeon B."/>
            <person name="Goodwin S."/>
            <person name="Spatafora J."/>
            <person name="Crous P."/>
            <person name="Grigoriev I."/>
        </authorList>
    </citation>
    <scope>NUCLEOTIDE SEQUENCE</scope>
    <source>
        <strain evidence="2">CBS 122367</strain>
    </source>
</reference>
<evidence type="ECO:0000313" key="2">
    <source>
        <dbReference type="EMBL" id="KAF2677274.1"/>
    </source>
</evidence>
<sequence>MAPLSTNIQRRSPRIHQRLVTLGEDGIYNSARLPSSTNNRATLQPLAVTTAKYTSPKSPIEVFSSKDLDRGRSASLPPKKKKKRKENCQYTLQNSNFQCQSTGCVNDDDPRLSILPRAITSGRPFFGDELENLTTFCLCVEHSSWQHKEELKNRWRQAEPTEPPLEIRSLLLEHKFEARKLEEKYGDEMEAAILEQVIALKKATEDPHTTPSFLKPPVNVNMDSERYKKLERVLADGRNLNTDMGNDLEHFTKSELNTS</sequence>
<name>A0A6G1IGC1_9PLEO</name>
<protein>
    <submittedName>
        <fullName evidence="2">Uncharacterized protein</fullName>
    </submittedName>
</protein>
<evidence type="ECO:0000256" key="1">
    <source>
        <dbReference type="SAM" id="MobiDB-lite"/>
    </source>
</evidence>
<proteinExistence type="predicted"/>
<organism evidence="2 3">
    <name type="scientific">Lentithecium fluviatile CBS 122367</name>
    <dbReference type="NCBI Taxonomy" id="1168545"/>
    <lineage>
        <taxon>Eukaryota</taxon>
        <taxon>Fungi</taxon>
        <taxon>Dikarya</taxon>
        <taxon>Ascomycota</taxon>
        <taxon>Pezizomycotina</taxon>
        <taxon>Dothideomycetes</taxon>
        <taxon>Pleosporomycetidae</taxon>
        <taxon>Pleosporales</taxon>
        <taxon>Massarineae</taxon>
        <taxon>Lentitheciaceae</taxon>
        <taxon>Lentithecium</taxon>
    </lineage>
</organism>
<dbReference type="Proteomes" id="UP000799291">
    <property type="component" value="Unassembled WGS sequence"/>
</dbReference>
<dbReference type="EMBL" id="MU005624">
    <property type="protein sequence ID" value="KAF2677274.1"/>
    <property type="molecule type" value="Genomic_DNA"/>
</dbReference>